<evidence type="ECO:0000313" key="7">
    <source>
        <dbReference type="EMBL" id="MBB3328827.1"/>
    </source>
</evidence>
<evidence type="ECO:0000256" key="3">
    <source>
        <dbReference type="ARBA" id="ARBA00022989"/>
    </source>
</evidence>
<comment type="subcellular location">
    <subcellularLocation>
        <location evidence="1">Endomembrane system</location>
        <topology evidence="1">Multi-pass membrane protein</topology>
    </subcellularLocation>
</comment>
<sequence length="114" mass="11737">MPDDLHGADPPPWDVGLQNERTGLAWQRTMLSGLACGLLVARLLAEVSLTLAVLAGVVALGAAAAFGAVALRRFRLNARALVAGRHLDDARPAALATVMLTLTALAAAGYVLLA</sequence>
<keyword evidence="2 5" id="KW-0812">Transmembrane</keyword>
<proteinExistence type="predicted"/>
<feature type="transmembrane region" description="Helical" evidence="5">
    <location>
        <begin position="92"/>
        <end position="113"/>
    </location>
</feature>
<evidence type="ECO:0000256" key="2">
    <source>
        <dbReference type="ARBA" id="ARBA00022692"/>
    </source>
</evidence>
<dbReference type="GO" id="GO:0012505">
    <property type="term" value="C:endomembrane system"/>
    <property type="evidence" value="ECO:0007669"/>
    <property type="project" value="UniProtKB-SubCell"/>
</dbReference>
<evidence type="ECO:0000313" key="8">
    <source>
        <dbReference type="Proteomes" id="UP000565572"/>
    </source>
</evidence>
<evidence type="ECO:0000256" key="4">
    <source>
        <dbReference type="ARBA" id="ARBA00023136"/>
    </source>
</evidence>
<dbReference type="RefSeq" id="WP_183342106.1">
    <property type="nucleotide sequence ID" value="NZ_JACHZG010000004.1"/>
</dbReference>
<dbReference type="Pfam" id="PF02656">
    <property type="entry name" value="DUF202"/>
    <property type="match status" value="1"/>
</dbReference>
<feature type="domain" description="DUF202" evidence="6">
    <location>
        <begin position="14"/>
        <end position="79"/>
    </location>
</feature>
<dbReference type="AlphaFoldDB" id="A0A7W5JYT1"/>
<keyword evidence="3 5" id="KW-1133">Transmembrane helix</keyword>
<dbReference type="Proteomes" id="UP000565572">
    <property type="component" value="Unassembled WGS sequence"/>
</dbReference>
<reference evidence="7 8" key="1">
    <citation type="submission" date="2020-08" db="EMBL/GenBank/DDBJ databases">
        <title>Sequencing the genomes of 1000 actinobacteria strains.</title>
        <authorList>
            <person name="Klenk H.-P."/>
        </authorList>
    </citation>
    <scope>NUCLEOTIDE SEQUENCE [LARGE SCALE GENOMIC DNA]</scope>
    <source>
        <strain evidence="7 8">DSM 11053</strain>
    </source>
</reference>
<name>A0A7W5JYT1_9ACTN</name>
<dbReference type="EMBL" id="JACHZG010000004">
    <property type="protein sequence ID" value="MBB3328827.1"/>
    <property type="molecule type" value="Genomic_DNA"/>
</dbReference>
<keyword evidence="8" id="KW-1185">Reference proteome</keyword>
<feature type="transmembrane region" description="Helical" evidence="5">
    <location>
        <begin position="51"/>
        <end position="71"/>
    </location>
</feature>
<evidence type="ECO:0000256" key="5">
    <source>
        <dbReference type="SAM" id="Phobius"/>
    </source>
</evidence>
<evidence type="ECO:0000256" key="1">
    <source>
        <dbReference type="ARBA" id="ARBA00004127"/>
    </source>
</evidence>
<comment type="caution">
    <text evidence="7">The sequence shown here is derived from an EMBL/GenBank/DDBJ whole genome shotgun (WGS) entry which is preliminary data.</text>
</comment>
<organism evidence="7 8">
    <name type="scientific">Microlunatus antarcticus</name>
    <dbReference type="NCBI Taxonomy" id="53388"/>
    <lineage>
        <taxon>Bacteria</taxon>
        <taxon>Bacillati</taxon>
        <taxon>Actinomycetota</taxon>
        <taxon>Actinomycetes</taxon>
        <taxon>Propionibacteriales</taxon>
        <taxon>Propionibacteriaceae</taxon>
        <taxon>Microlunatus</taxon>
    </lineage>
</organism>
<keyword evidence="4 5" id="KW-0472">Membrane</keyword>
<evidence type="ECO:0000259" key="6">
    <source>
        <dbReference type="Pfam" id="PF02656"/>
    </source>
</evidence>
<protein>
    <submittedName>
        <fullName evidence="7">Uncharacterized membrane protein YidH (DUF202 family)</fullName>
    </submittedName>
</protein>
<gene>
    <name evidence="7" type="ORF">FHX39_003820</name>
</gene>
<accession>A0A7W5JYT1</accession>
<dbReference type="InterPro" id="IPR003807">
    <property type="entry name" value="DUF202"/>
</dbReference>